<feature type="domain" description="Tyr recombinase" evidence="5">
    <location>
        <begin position="237"/>
        <end position="408"/>
    </location>
</feature>
<dbReference type="CDD" id="cd00796">
    <property type="entry name" value="INT_Rci_Hp1_C"/>
    <property type="match status" value="1"/>
</dbReference>
<proteinExistence type="predicted"/>
<dbReference type="EMBL" id="BMES01000001">
    <property type="protein sequence ID" value="GGH16216.1"/>
    <property type="molecule type" value="Genomic_DNA"/>
</dbReference>
<evidence type="ECO:0000313" key="6">
    <source>
        <dbReference type="EMBL" id="GGH16216.1"/>
    </source>
</evidence>
<dbReference type="InterPro" id="IPR011010">
    <property type="entry name" value="DNA_brk_join_enz"/>
</dbReference>
<keyword evidence="7" id="KW-1185">Reference proteome</keyword>
<reference evidence="6" key="2">
    <citation type="submission" date="2020-09" db="EMBL/GenBank/DDBJ databases">
        <authorList>
            <person name="Sun Q."/>
            <person name="Zhou Y."/>
        </authorList>
    </citation>
    <scope>NUCLEOTIDE SEQUENCE</scope>
    <source>
        <strain evidence="6">CGMCC 1.12214</strain>
    </source>
</reference>
<name>A0A917I5B2_9HYPH</name>
<dbReference type="InterPro" id="IPR013762">
    <property type="entry name" value="Integrase-like_cat_sf"/>
</dbReference>
<evidence type="ECO:0000256" key="2">
    <source>
        <dbReference type="ARBA" id="ARBA00023125"/>
    </source>
</evidence>
<evidence type="ECO:0000256" key="3">
    <source>
        <dbReference type="ARBA" id="ARBA00023172"/>
    </source>
</evidence>
<evidence type="ECO:0000256" key="4">
    <source>
        <dbReference type="SAM" id="MobiDB-lite"/>
    </source>
</evidence>
<dbReference type="GO" id="GO:0003677">
    <property type="term" value="F:DNA binding"/>
    <property type="evidence" value="ECO:0007669"/>
    <property type="project" value="UniProtKB-KW"/>
</dbReference>
<gene>
    <name evidence="6" type="ORF">GCM10007036_16730</name>
</gene>
<dbReference type="Proteomes" id="UP000603912">
    <property type="component" value="Unassembled WGS sequence"/>
</dbReference>
<dbReference type="Pfam" id="PF00589">
    <property type="entry name" value="Phage_integrase"/>
    <property type="match status" value="1"/>
</dbReference>
<evidence type="ECO:0000259" key="5">
    <source>
        <dbReference type="PROSITE" id="PS51898"/>
    </source>
</evidence>
<protein>
    <submittedName>
        <fullName evidence="6">Integrase</fullName>
    </submittedName>
</protein>
<dbReference type="Gene3D" id="1.10.150.130">
    <property type="match status" value="1"/>
</dbReference>
<keyword evidence="1" id="KW-0229">DNA integration</keyword>
<dbReference type="PANTHER" id="PTHR30349:SF88">
    <property type="entry name" value="BLL1584 PROTEIN"/>
    <property type="match status" value="1"/>
</dbReference>
<dbReference type="SUPFAM" id="SSF56349">
    <property type="entry name" value="DNA breaking-rejoining enzymes"/>
    <property type="match status" value="1"/>
</dbReference>
<dbReference type="GO" id="GO:0006310">
    <property type="term" value="P:DNA recombination"/>
    <property type="evidence" value="ECO:0007669"/>
    <property type="project" value="UniProtKB-KW"/>
</dbReference>
<dbReference type="AlphaFoldDB" id="A0A917I5B2"/>
<reference evidence="6" key="1">
    <citation type="journal article" date="2014" name="Int. J. Syst. Evol. Microbiol.">
        <title>Complete genome sequence of Corynebacterium casei LMG S-19264T (=DSM 44701T), isolated from a smear-ripened cheese.</title>
        <authorList>
            <consortium name="US DOE Joint Genome Institute (JGI-PGF)"/>
            <person name="Walter F."/>
            <person name="Albersmeier A."/>
            <person name="Kalinowski J."/>
            <person name="Ruckert C."/>
        </authorList>
    </citation>
    <scope>NUCLEOTIDE SEQUENCE</scope>
    <source>
        <strain evidence="6">CGMCC 1.12214</strain>
    </source>
</reference>
<evidence type="ECO:0000313" key="7">
    <source>
        <dbReference type="Proteomes" id="UP000603912"/>
    </source>
</evidence>
<evidence type="ECO:0000256" key="1">
    <source>
        <dbReference type="ARBA" id="ARBA00022908"/>
    </source>
</evidence>
<feature type="compositionally biased region" description="Low complexity" evidence="4">
    <location>
        <begin position="7"/>
        <end position="20"/>
    </location>
</feature>
<accession>A0A917I5B2</accession>
<sequence>MAHRRSSLSTRTSRSTLPLSDTPEWEVISPGVRLGYRRGRGTRGGGGAWLAATRDPDGKRIQTRLGRADDVAAADGAEILSADQARDRARSWAKAIRAGGVKVSPTLTVGGVVERYIEAREAEGMKSVYDARSRFRTHISPKLGGLMVTELTLDRLTRWRNEMAKSAKRLRTAKGAAKQNIREIAAGDSDGLRRRRDTANRTLTLLKAALNWARDHRLVDDDSAWRLTKPFRGTTAARVRFLDINEQQRLLDSVEGPLRDLIAAALMTGARFGELARLSARDFDPTNGTIFIAESKSGKARHVPLTPGGATLFARLARGKAGEDPLLSRIAGERWKPATYQRSFKEALQRAGLDNLTLHELRHSYASAMVRAGAPLIVVAEALGHSDTRMAEKHYAHLAPSFVADTIRRTAPNLLLPELPLLKSPPSATLQ</sequence>
<dbReference type="InterPro" id="IPR002104">
    <property type="entry name" value="Integrase_catalytic"/>
</dbReference>
<dbReference type="PROSITE" id="PS51898">
    <property type="entry name" value="TYR_RECOMBINASE"/>
    <property type="match status" value="1"/>
</dbReference>
<organism evidence="6 7">
    <name type="scientific">Alsobacter metallidurans</name>
    <dbReference type="NCBI Taxonomy" id="340221"/>
    <lineage>
        <taxon>Bacteria</taxon>
        <taxon>Pseudomonadati</taxon>
        <taxon>Pseudomonadota</taxon>
        <taxon>Alphaproteobacteria</taxon>
        <taxon>Hyphomicrobiales</taxon>
        <taxon>Alsobacteraceae</taxon>
        <taxon>Alsobacter</taxon>
    </lineage>
</organism>
<keyword evidence="2" id="KW-0238">DNA-binding</keyword>
<dbReference type="InterPro" id="IPR010998">
    <property type="entry name" value="Integrase_recombinase_N"/>
</dbReference>
<dbReference type="InterPro" id="IPR050090">
    <property type="entry name" value="Tyrosine_recombinase_XerCD"/>
</dbReference>
<comment type="caution">
    <text evidence="6">The sequence shown here is derived from an EMBL/GenBank/DDBJ whole genome shotgun (WGS) entry which is preliminary data.</text>
</comment>
<dbReference type="GO" id="GO:0015074">
    <property type="term" value="P:DNA integration"/>
    <property type="evidence" value="ECO:0007669"/>
    <property type="project" value="UniProtKB-KW"/>
</dbReference>
<dbReference type="Gene3D" id="1.10.443.10">
    <property type="entry name" value="Intergrase catalytic core"/>
    <property type="match status" value="1"/>
</dbReference>
<keyword evidence="3" id="KW-0233">DNA recombination</keyword>
<feature type="region of interest" description="Disordered" evidence="4">
    <location>
        <begin position="1"/>
        <end position="22"/>
    </location>
</feature>
<dbReference type="PANTHER" id="PTHR30349">
    <property type="entry name" value="PHAGE INTEGRASE-RELATED"/>
    <property type="match status" value="1"/>
</dbReference>